<accession>D3BH52</accession>
<dbReference type="PROSITE" id="PS51635">
    <property type="entry name" value="PNPLA"/>
    <property type="match status" value="1"/>
</dbReference>
<dbReference type="GeneID" id="31363335"/>
<dbReference type="STRING" id="670386.D3BH52"/>
<dbReference type="AlphaFoldDB" id="D3BH52"/>
<keyword evidence="5" id="KW-1185">Reference proteome</keyword>
<feature type="short sequence motif" description="GXGXXG" evidence="2">
    <location>
        <begin position="16"/>
        <end position="21"/>
    </location>
</feature>
<feature type="domain" description="PNPLA" evidence="3">
    <location>
        <begin position="12"/>
        <end position="195"/>
    </location>
</feature>
<comment type="caution">
    <text evidence="4">The sequence shown here is derived from an EMBL/GenBank/DDBJ whole genome shotgun (WGS) entry which is preliminary data.</text>
</comment>
<evidence type="ECO:0000259" key="3">
    <source>
        <dbReference type="PROSITE" id="PS51635"/>
    </source>
</evidence>
<feature type="active site" description="Nucleophile" evidence="2">
    <location>
        <position position="43"/>
    </location>
</feature>
<protein>
    <submittedName>
        <fullName evidence="4">Patatin family protein</fullName>
    </submittedName>
</protein>
<keyword evidence="2" id="KW-0378">Hydrolase</keyword>
<dbReference type="Gene3D" id="3.40.1090.10">
    <property type="entry name" value="Cytosolic phospholipase A2 catalytic domain"/>
    <property type="match status" value="1"/>
</dbReference>
<dbReference type="PANTHER" id="PTHR24185:SF7">
    <property type="entry name" value="PATATIN FAMILY PROTEIN"/>
    <property type="match status" value="1"/>
</dbReference>
<feature type="short sequence motif" description="GXSXG" evidence="2">
    <location>
        <begin position="41"/>
        <end position="45"/>
    </location>
</feature>
<dbReference type="PANTHER" id="PTHR24185">
    <property type="entry name" value="CALCIUM-INDEPENDENT PHOSPHOLIPASE A2-GAMMA"/>
    <property type="match status" value="1"/>
</dbReference>
<dbReference type="OMA" id="HECIFIS"/>
<evidence type="ECO:0000313" key="5">
    <source>
        <dbReference type="Proteomes" id="UP000001396"/>
    </source>
</evidence>
<evidence type="ECO:0000256" key="1">
    <source>
        <dbReference type="ARBA" id="ARBA00023098"/>
    </source>
</evidence>
<proteinExistence type="predicted"/>
<gene>
    <name evidence="4" type="ORF">PPL_07854</name>
</gene>
<dbReference type="SUPFAM" id="SSF52151">
    <property type="entry name" value="FabD/lysophospholipase-like"/>
    <property type="match status" value="1"/>
</dbReference>
<evidence type="ECO:0000313" key="4">
    <source>
        <dbReference type="EMBL" id="EFA79436.1"/>
    </source>
</evidence>
<dbReference type="EMBL" id="ADBJ01000035">
    <property type="protein sequence ID" value="EFA79436.1"/>
    <property type="molecule type" value="Genomic_DNA"/>
</dbReference>
<dbReference type="GO" id="GO:0016042">
    <property type="term" value="P:lipid catabolic process"/>
    <property type="evidence" value="ECO:0007669"/>
    <property type="project" value="UniProtKB-UniRule"/>
</dbReference>
<dbReference type="GO" id="GO:0016020">
    <property type="term" value="C:membrane"/>
    <property type="evidence" value="ECO:0007669"/>
    <property type="project" value="TreeGrafter"/>
</dbReference>
<reference evidence="4 5" key="1">
    <citation type="journal article" date="2011" name="Genome Res.">
        <title>Phylogeny-wide analysis of social amoeba genomes highlights ancient origins for complex intercellular communication.</title>
        <authorList>
            <person name="Heidel A.J."/>
            <person name="Lawal H.M."/>
            <person name="Felder M."/>
            <person name="Schilde C."/>
            <person name="Helps N.R."/>
            <person name="Tunggal B."/>
            <person name="Rivero F."/>
            <person name="John U."/>
            <person name="Schleicher M."/>
            <person name="Eichinger L."/>
            <person name="Platzer M."/>
            <person name="Noegel A.A."/>
            <person name="Schaap P."/>
            <person name="Gloeckner G."/>
        </authorList>
    </citation>
    <scope>NUCLEOTIDE SEQUENCE [LARGE SCALE GENOMIC DNA]</scope>
    <source>
        <strain evidence="5">ATCC 26659 / Pp 5 / PN500</strain>
    </source>
</reference>
<dbReference type="CDD" id="cd07199">
    <property type="entry name" value="Pat17_PNPLA8_PNPLA9_like"/>
    <property type="match status" value="1"/>
</dbReference>
<organism evidence="4 5">
    <name type="scientific">Heterostelium pallidum (strain ATCC 26659 / Pp 5 / PN500)</name>
    <name type="common">Cellular slime mold</name>
    <name type="synonym">Polysphondylium pallidum</name>
    <dbReference type="NCBI Taxonomy" id="670386"/>
    <lineage>
        <taxon>Eukaryota</taxon>
        <taxon>Amoebozoa</taxon>
        <taxon>Evosea</taxon>
        <taxon>Eumycetozoa</taxon>
        <taxon>Dictyostelia</taxon>
        <taxon>Acytosteliales</taxon>
        <taxon>Acytosteliaceae</taxon>
        <taxon>Heterostelium</taxon>
    </lineage>
</organism>
<evidence type="ECO:0000256" key="2">
    <source>
        <dbReference type="PROSITE-ProRule" id="PRU01161"/>
    </source>
</evidence>
<keyword evidence="2" id="KW-0442">Lipid degradation</keyword>
<dbReference type="InParanoid" id="D3BH52"/>
<dbReference type="InterPro" id="IPR016035">
    <property type="entry name" value="Acyl_Trfase/lysoPLipase"/>
</dbReference>
<dbReference type="Proteomes" id="UP000001396">
    <property type="component" value="Unassembled WGS sequence"/>
</dbReference>
<dbReference type="RefSeq" id="XP_020431557.1">
    <property type="nucleotide sequence ID" value="XM_020578688.1"/>
</dbReference>
<keyword evidence="1 2" id="KW-0443">Lipid metabolism</keyword>
<dbReference type="GO" id="GO:0047499">
    <property type="term" value="F:calcium-independent phospholipase A2 activity"/>
    <property type="evidence" value="ECO:0007669"/>
    <property type="project" value="TreeGrafter"/>
</dbReference>
<feature type="active site" description="Proton acceptor" evidence="2">
    <location>
        <position position="182"/>
    </location>
</feature>
<sequence>MQSPSHKPKLIISCDGGGMRGIQLEKDLGCDIFARASLIGGTSTGGMITFSRMAGHSNEDIRDLYITVGREVFKTDCRNIVESQSIANTKMFSEALTKLYNQSTLSDFSPLVKGFVTTSATNILLPHLGPEPFILSNYNNPTRAINPKEIPENHSIVHAVRATSAIPMLFSTPTYKNYTYMDGGYFNNNPINLTHQEAVNIFGMDNIHECIFISFGTGYQVTKTDMMSNLTSSFTTGTKFVTTNIGKVIENPLTRIINFMTGSSFEIHQQFQKANPNLHYFRFDPVIDKNIGVNDVSEPSIAYMKEEATRFTNSKEYKEMVLKIKGLLDF</sequence>
<dbReference type="GO" id="GO:0019369">
    <property type="term" value="P:arachidonate metabolic process"/>
    <property type="evidence" value="ECO:0007669"/>
    <property type="project" value="TreeGrafter"/>
</dbReference>
<name>D3BH52_HETP5</name>
<dbReference type="InterPro" id="IPR002641">
    <property type="entry name" value="PNPLA_dom"/>
</dbReference>
<feature type="short sequence motif" description="DGA/G" evidence="2">
    <location>
        <begin position="182"/>
        <end position="184"/>
    </location>
</feature>
<dbReference type="Pfam" id="PF01734">
    <property type="entry name" value="Patatin"/>
    <property type="match status" value="1"/>
</dbReference>